<protein>
    <submittedName>
        <fullName evidence="4">Chondroitin proteoglycan 4 domain-containing protein</fullName>
    </submittedName>
</protein>
<evidence type="ECO:0000313" key="3">
    <source>
        <dbReference type="WBParaSite" id="SSTP_0000916700.1"/>
    </source>
</evidence>
<feature type="signal peptide" evidence="1">
    <location>
        <begin position="1"/>
        <end position="25"/>
    </location>
</feature>
<accession>A0A0K0EI60</accession>
<evidence type="ECO:0000256" key="1">
    <source>
        <dbReference type="SAM" id="SignalP"/>
    </source>
</evidence>
<proteinExistence type="predicted"/>
<organism evidence="3">
    <name type="scientific">Strongyloides stercoralis</name>
    <name type="common">Threadworm</name>
    <dbReference type="NCBI Taxonomy" id="6248"/>
    <lineage>
        <taxon>Eukaryota</taxon>
        <taxon>Metazoa</taxon>
        <taxon>Ecdysozoa</taxon>
        <taxon>Nematoda</taxon>
        <taxon>Chromadorea</taxon>
        <taxon>Rhabditida</taxon>
        <taxon>Tylenchina</taxon>
        <taxon>Panagrolaimomorpha</taxon>
        <taxon>Strongyloidoidea</taxon>
        <taxon>Strongyloididae</taxon>
        <taxon>Strongyloides</taxon>
    </lineage>
</organism>
<dbReference type="Proteomes" id="UP000035681">
    <property type="component" value="Unplaced"/>
</dbReference>
<dbReference type="WBParaSite" id="SSTP_0000916700.1">
    <property type="protein sequence ID" value="SSTP_0000916700.1"/>
    <property type="gene ID" value="SSTP_0000916700"/>
</dbReference>
<name>A0A0K0EI60_STRER</name>
<dbReference type="AlphaFoldDB" id="A0A0K0EI60"/>
<dbReference type="WBParaSite" id="TCONS_00002735.p1">
    <property type="protein sequence ID" value="TCONS_00002735.p1"/>
    <property type="gene ID" value="XLOC_002553"/>
</dbReference>
<keyword evidence="1" id="KW-0732">Signal</keyword>
<dbReference type="STRING" id="6248.A0A0K0EI60"/>
<evidence type="ECO:0000313" key="4">
    <source>
        <dbReference type="WBParaSite" id="TCONS_00002735.p1"/>
    </source>
</evidence>
<sequence>MKLSIFLFNKKLFVLFLCTFYDTLAENRYGSNNFNSKQNIQYNQKQSIIATSSQSSNVRQGRSELLDVEKLNNLLKSLDKTWVLPRPGSKEPVGSNFQFKKTCASIYKARHGACSQMGFGIMCFNYCYEQGEVLSFSCQDASDSVYCKNNGNFDQMLSKSRKDPYKSKSYVHQTLSRCYATAICNSQGLLNSTIIDNNNIQVNNLAKNNEKNLVKNVKETNSIVNINNKYMKKNLKIKNENINENVSKEDDIIITTSKPNIWDRFTIGAKDKTTPKHLPFWQKLLQNTTKEPKINNIKENNYTKIDDELLSSSTEKTIEITEKSEESDEELDEVTTILASTSTTTTTTTTTTPKQKLKKKKTKKNKISFNRLQTQPLILSITSSDEDNKNITDTLSTTLNTTENESEVQEKTDITPNFIDSDSLDEESNTIPNINGFWTKFQPGKWYQSVYYMTNTGKK</sequence>
<reference evidence="3" key="1">
    <citation type="submission" date="2015-08" db="UniProtKB">
        <authorList>
            <consortium name="WormBaseParasite"/>
        </authorList>
    </citation>
    <scope>IDENTIFICATION</scope>
</reference>
<keyword evidence="2" id="KW-1185">Reference proteome</keyword>
<evidence type="ECO:0000313" key="2">
    <source>
        <dbReference type="Proteomes" id="UP000035681"/>
    </source>
</evidence>
<feature type="chain" id="PRO_5005328080" evidence="1">
    <location>
        <begin position="26"/>
        <end position="459"/>
    </location>
</feature>